<evidence type="ECO:0000313" key="2">
    <source>
        <dbReference type="EMBL" id="BBI62586.1"/>
    </source>
</evidence>
<dbReference type="Proteomes" id="UP000320231">
    <property type="component" value="Chromosome"/>
</dbReference>
<dbReference type="AlphaFoldDB" id="A0A455U8T9"/>
<evidence type="ECO:0000256" key="1">
    <source>
        <dbReference type="SAM" id="MobiDB-lite"/>
    </source>
</evidence>
<organism evidence="2 3">
    <name type="scientific">Vreelandella sulfidaeris</name>
    <dbReference type="NCBI Taxonomy" id="115553"/>
    <lineage>
        <taxon>Bacteria</taxon>
        <taxon>Pseudomonadati</taxon>
        <taxon>Pseudomonadota</taxon>
        <taxon>Gammaproteobacteria</taxon>
        <taxon>Oceanospirillales</taxon>
        <taxon>Halomonadaceae</taxon>
        <taxon>Vreelandella</taxon>
    </lineage>
</organism>
<feature type="region of interest" description="Disordered" evidence="1">
    <location>
        <begin position="17"/>
        <end position="67"/>
    </location>
</feature>
<dbReference type="AntiFam" id="ANF00116">
    <property type="entry name" value="Shadow ORF (opposite cobK)"/>
</dbReference>
<sequence>MGGIDDMGDALLGHKGSKAANAAETANAGRQRLGFRRGNTTRIAENGGKPAFGNRTGQGAGLRGSPRELGSSSWLKFLTLQWVRLPG</sequence>
<dbReference type="EMBL" id="AP019514">
    <property type="protein sequence ID" value="BBI62586.1"/>
    <property type="molecule type" value="Genomic_DNA"/>
</dbReference>
<dbReference type="KEGG" id="hsr:HSBAA_38920"/>
<feature type="compositionally biased region" description="Low complexity" evidence="1">
    <location>
        <begin position="19"/>
        <end position="28"/>
    </location>
</feature>
<accession>A0A455U8T9</accession>
<proteinExistence type="predicted"/>
<gene>
    <name evidence="2" type="ORF">HSBAA_38920</name>
</gene>
<evidence type="ECO:0000313" key="3">
    <source>
        <dbReference type="Proteomes" id="UP000320231"/>
    </source>
</evidence>
<protein>
    <submittedName>
        <fullName evidence="2">Uncharacterized protein</fullName>
    </submittedName>
</protein>
<name>A0A455U8T9_9GAMM</name>
<reference evidence="2 3" key="1">
    <citation type="journal article" date="2019" name="Microbiol. Resour. Announc.">
        <title>Complete Genome Sequence of Halomonas sulfidaeris Strain Esulfide1 Isolated from a Metal Sulfide Rock at a Depth of 2,200 Meters, Obtained Using Nanopore Sequencing.</title>
        <authorList>
            <person name="Saito M."/>
            <person name="Nishigata A."/>
            <person name="Galipon J."/>
            <person name="Arakawa K."/>
        </authorList>
    </citation>
    <scope>NUCLEOTIDE SEQUENCE [LARGE SCALE GENOMIC DNA]</scope>
    <source>
        <strain evidence="2 3">ATCC BAA-803</strain>
    </source>
</reference>